<sequence>MLSTQAATPAHHAAPEHEPPAALRAAGIIAVLTIAIAIVAIAFALPASRSKPHDVPIGAAGPQAATSQIAERLEQQAPGAFAVTYYPGEDALREAILNRNVYGGITFGPEGPKLLTATGGSPAVAQLLTQIGNGIAAKSGVTLHAEDLAPPTSQDPRGTGLAASALPITLAGMLPAVALVLVLRREVWTRLIATIVFAAVAGITVAALLQYVFGSTDSNFWGVAAGLTLGISAAGLLMLGLGSLFGRVGLGVGAALALLLGNPLSGLTAAPEMLPAGWGQLGQLLPQGATATLLRSTAYFGGAGADTAIIVLSCWAMVGLMLVISAALRRPGRTAPMMRLRGTR</sequence>
<name>A0A0H5RRK6_9MYCO</name>
<dbReference type="EMBL" id="CWKH01000002">
    <property type="protein sequence ID" value="CRZ16588.1"/>
    <property type="molecule type" value="Genomic_DNA"/>
</dbReference>
<evidence type="ECO:0000313" key="2">
    <source>
        <dbReference type="EMBL" id="CRZ16588.1"/>
    </source>
</evidence>
<proteinExistence type="predicted"/>
<organism evidence="2 3">
    <name type="scientific">Mycolicibacterium neworleansense</name>
    <dbReference type="NCBI Taxonomy" id="146018"/>
    <lineage>
        <taxon>Bacteria</taxon>
        <taxon>Bacillati</taxon>
        <taxon>Actinomycetota</taxon>
        <taxon>Actinomycetes</taxon>
        <taxon>Mycobacteriales</taxon>
        <taxon>Mycobacteriaceae</taxon>
        <taxon>Mycolicibacterium</taxon>
    </lineage>
</organism>
<evidence type="ECO:0000256" key="1">
    <source>
        <dbReference type="SAM" id="Phobius"/>
    </source>
</evidence>
<accession>A0A0H5RRK6</accession>
<feature type="transmembrane region" description="Helical" evidence="1">
    <location>
        <begin position="21"/>
        <end position="45"/>
    </location>
</feature>
<keyword evidence="1" id="KW-1133">Transmembrane helix</keyword>
<dbReference type="STRING" id="146018.BN2156_03458"/>
<keyword evidence="1" id="KW-0472">Membrane</keyword>
<gene>
    <name evidence="2" type="ORF">BN2156_03458</name>
</gene>
<feature type="transmembrane region" description="Helical" evidence="1">
    <location>
        <begin position="248"/>
        <end position="270"/>
    </location>
</feature>
<dbReference type="Proteomes" id="UP000199147">
    <property type="component" value="Unassembled WGS sequence"/>
</dbReference>
<keyword evidence="1" id="KW-0812">Transmembrane</keyword>
<protein>
    <submittedName>
        <fullName evidence="2">Integral membrane protein</fullName>
    </submittedName>
</protein>
<dbReference type="RefSeq" id="WP_090516246.1">
    <property type="nucleotide sequence ID" value="NZ_CWKH01000002.1"/>
</dbReference>
<reference evidence="3" key="1">
    <citation type="submission" date="2015-07" db="EMBL/GenBank/DDBJ databases">
        <authorList>
            <person name="Urmite Genomes"/>
        </authorList>
    </citation>
    <scope>NUCLEOTIDE SEQUENCE [LARGE SCALE GENOMIC DNA]</scope>
    <source>
        <strain evidence="3">type strain: ATCC 49404</strain>
    </source>
</reference>
<feature type="transmembrane region" description="Helical" evidence="1">
    <location>
        <begin position="219"/>
        <end position="241"/>
    </location>
</feature>
<feature type="transmembrane region" description="Helical" evidence="1">
    <location>
        <begin position="308"/>
        <end position="328"/>
    </location>
</feature>
<evidence type="ECO:0000313" key="3">
    <source>
        <dbReference type="Proteomes" id="UP000199147"/>
    </source>
</evidence>
<dbReference type="OrthoDB" id="2151407at2"/>
<dbReference type="AlphaFoldDB" id="A0A0H5RRK6"/>
<feature type="transmembrane region" description="Helical" evidence="1">
    <location>
        <begin position="190"/>
        <end position="213"/>
    </location>
</feature>
<feature type="transmembrane region" description="Helical" evidence="1">
    <location>
        <begin position="161"/>
        <end position="183"/>
    </location>
</feature>
<keyword evidence="3" id="KW-1185">Reference proteome</keyword>